<evidence type="ECO:0000313" key="3">
    <source>
        <dbReference type="EMBL" id="QNO46364.1"/>
    </source>
</evidence>
<proteinExistence type="predicted"/>
<evidence type="ECO:0000313" key="1">
    <source>
        <dbReference type="EMBL" id="QNO43747.1"/>
    </source>
</evidence>
<dbReference type="EMBL" id="MT630858">
    <property type="protein sequence ID" value="QNO43747.1"/>
    <property type="molecule type" value="Genomic_DNA"/>
</dbReference>
<protein>
    <submittedName>
        <fullName evidence="1">Uncharacterized protein</fullName>
    </submittedName>
</protein>
<accession>A0A7G9Y6W3</accession>
<organism evidence="1">
    <name type="scientific">Candidatus Methanogaster sp. ANME-2c ERB4</name>
    <dbReference type="NCBI Taxonomy" id="2759911"/>
    <lineage>
        <taxon>Archaea</taxon>
        <taxon>Methanobacteriati</taxon>
        <taxon>Methanobacteriota</taxon>
        <taxon>Stenosarchaea group</taxon>
        <taxon>Methanomicrobia</taxon>
        <taxon>Methanosarcinales</taxon>
        <taxon>ANME-2 cluster</taxon>
        <taxon>Candidatus Methanogasteraceae</taxon>
        <taxon>Candidatus Methanogaster</taxon>
    </lineage>
</organism>
<sequence length="90" mass="9732">MKSIIQTIVRVVSIDKRKRTVTLRLKGMEPNYGGCECVIVDGQTVLGLQMASKMGTMPLTLCSASTVVLELLHILRGITEICAPVSTIAE</sequence>
<gene>
    <name evidence="1" type="ORF">BCIMGCOA_00009</name>
    <name evidence="4" type="ORF">EJMHAFHI_00004</name>
    <name evidence="3" type="ORF">KKGFGGCE_00002</name>
    <name evidence="2" type="ORF">KKPOJJPN_00002</name>
</gene>
<evidence type="ECO:0000313" key="2">
    <source>
        <dbReference type="EMBL" id="QNO43845.1"/>
    </source>
</evidence>
<dbReference type="EMBL" id="MT631441">
    <property type="protein sequence ID" value="QNO50580.1"/>
    <property type="molecule type" value="Genomic_DNA"/>
</dbReference>
<evidence type="ECO:0000313" key="4">
    <source>
        <dbReference type="EMBL" id="QNO50580.1"/>
    </source>
</evidence>
<dbReference type="AlphaFoldDB" id="A0A7G9Y6W3"/>
<dbReference type="EMBL" id="MT630870">
    <property type="protein sequence ID" value="QNO43845.1"/>
    <property type="molecule type" value="Genomic_DNA"/>
</dbReference>
<reference evidence="1" key="1">
    <citation type="submission" date="2020-06" db="EMBL/GenBank/DDBJ databases">
        <title>Unique genomic features of the anaerobic methanotrophic archaea.</title>
        <authorList>
            <person name="Chadwick G.L."/>
            <person name="Skennerton C.T."/>
            <person name="Laso-Perez R."/>
            <person name="Leu A.O."/>
            <person name="Speth D.R."/>
            <person name="Yu H."/>
            <person name="Morgan-Lang C."/>
            <person name="Hatzenpichler R."/>
            <person name="Goudeau D."/>
            <person name="Malmstrom R."/>
            <person name="Brazelton W.J."/>
            <person name="Woyke T."/>
            <person name="Hallam S.J."/>
            <person name="Tyson G.W."/>
            <person name="Wegener G."/>
            <person name="Boetius A."/>
            <person name="Orphan V."/>
        </authorList>
    </citation>
    <scope>NUCLEOTIDE SEQUENCE</scope>
</reference>
<dbReference type="EMBL" id="MT631187">
    <property type="protein sequence ID" value="QNO46364.1"/>
    <property type="molecule type" value="Genomic_DNA"/>
</dbReference>
<name>A0A7G9Y6W3_9EURY</name>